<organism evidence="2 3">
    <name type="scientific">Pseudonocardia kongjuensis</name>
    <dbReference type="NCBI Taxonomy" id="102227"/>
    <lineage>
        <taxon>Bacteria</taxon>
        <taxon>Bacillati</taxon>
        <taxon>Actinomycetota</taxon>
        <taxon>Actinomycetes</taxon>
        <taxon>Pseudonocardiales</taxon>
        <taxon>Pseudonocardiaceae</taxon>
        <taxon>Pseudonocardia</taxon>
    </lineage>
</organism>
<gene>
    <name evidence="2" type="ORF">GCM10009613_34700</name>
</gene>
<dbReference type="InterPro" id="IPR012312">
    <property type="entry name" value="Hemerythrin-like"/>
</dbReference>
<comment type="caution">
    <text evidence="2">The sequence shown here is derived from an EMBL/GenBank/DDBJ whole genome shotgun (WGS) entry which is preliminary data.</text>
</comment>
<dbReference type="CDD" id="cd12108">
    <property type="entry name" value="Hr-like"/>
    <property type="match status" value="1"/>
</dbReference>
<dbReference type="Gene3D" id="1.20.120.520">
    <property type="entry name" value="nmb1532 protein domain like"/>
    <property type="match status" value="1"/>
</dbReference>
<dbReference type="Proteomes" id="UP001501414">
    <property type="component" value="Unassembled WGS sequence"/>
</dbReference>
<accession>A0ABP4IIY9</accession>
<dbReference type="RefSeq" id="WP_344023660.1">
    <property type="nucleotide sequence ID" value="NZ_BAAAJK010000014.1"/>
</dbReference>
<dbReference type="Pfam" id="PF01814">
    <property type="entry name" value="Hemerythrin"/>
    <property type="match status" value="1"/>
</dbReference>
<dbReference type="EMBL" id="BAAAJK010000014">
    <property type="protein sequence ID" value="GAA1391702.1"/>
    <property type="molecule type" value="Genomic_DNA"/>
</dbReference>
<name>A0ABP4IIY9_9PSEU</name>
<evidence type="ECO:0000313" key="2">
    <source>
        <dbReference type="EMBL" id="GAA1391702.1"/>
    </source>
</evidence>
<evidence type="ECO:0000259" key="1">
    <source>
        <dbReference type="Pfam" id="PF01814"/>
    </source>
</evidence>
<reference evidence="3" key="1">
    <citation type="journal article" date="2019" name="Int. J. Syst. Evol. Microbiol.">
        <title>The Global Catalogue of Microorganisms (GCM) 10K type strain sequencing project: providing services to taxonomists for standard genome sequencing and annotation.</title>
        <authorList>
            <consortium name="The Broad Institute Genomics Platform"/>
            <consortium name="The Broad Institute Genome Sequencing Center for Infectious Disease"/>
            <person name="Wu L."/>
            <person name="Ma J."/>
        </authorList>
    </citation>
    <scope>NUCLEOTIDE SEQUENCE [LARGE SCALE GENOMIC DNA]</scope>
    <source>
        <strain evidence="3">JCM 11896</strain>
    </source>
</reference>
<evidence type="ECO:0000313" key="3">
    <source>
        <dbReference type="Proteomes" id="UP001501414"/>
    </source>
</evidence>
<feature type="domain" description="Hemerythrin-like" evidence="1">
    <location>
        <begin position="10"/>
        <end position="142"/>
    </location>
</feature>
<keyword evidence="3" id="KW-1185">Reference proteome</keyword>
<proteinExistence type="predicted"/>
<sequence length="220" mass="24862">MTNRADSRDMIAVHTMFRREFAALPDLVRGVGPADRDRARTVADHVDLIVDLLHTHHRSEDAHCWPLLVERRPDELVGMVELMEAQHHAVDSALNETQAQNAVWRRNPTESERAQLADRLEALPPVLEEHLAAEEEMILPMIDRHLTAAEWANVGNQGLSTLPRSRVPVVIGMLLADATDEQRQLLKDAMPTPVFFVMSRLGPIAYRRYRAKLGLRDPVG</sequence>
<protein>
    <recommendedName>
        <fullName evidence="1">Hemerythrin-like domain-containing protein</fullName>
    </recommendedName>
</protein>